<keyword evidence="1" id="KW-0732">Signal</keyword>
<dbReference type="Pfam" id="PF11845">
    <property type="entry name" value="Tll0287-like"/>
    <property type="match status" value="1"/>
</dbReference>
<keyword evidence="4" id="KW-1185">Reference proteome</keyword>
<dbReference type="Proteomes" id="UP000318741">
    <property type="component" value="Chromosome"/>
</dbReference>
<gene>
    <name evidence="3" type="ORF">CA12_05020</name>
</gene>
<evidence type="ECO:0000256" key="1">
    <source>
        <dbReference type="SAM" id="SignalP"/>
    </source>
</evidence>
<evidence type="ECO:0000313" key="3">
    <source>
        <dbReference type="EMBL" id="QDT14429.1"/>
    </source>
</evidence>
<proteinExistence type="predicted"/>
<protein>
    <recommendedName>
        <fullName evidence="2">Tll0287-like domain-containing protein</fullName>
    </recommendedName>
</protein>
<reference evidence="3 4" key="1">
    <citation type="submission" date="2019-02" db="EMBL/GenBank/DDBJ databases">
        <title>Deep-cultivation of Planctomycetes and their phenomic and genomic characterization uncovers novel biology.</title>
        <authorList>
            <person name="Wiegand S."/>
            <person name="Jogler M."/>
            <person name="Boedeker C."/>
            <person name="Pinto D."/>
            <person name="Vollmers J."/>
            <person name="Rivas-Marin E."/>
            <person name="Kohn T."/>
            <person name="Peeters S.H."/>
            <person name="Heuer A."/>
            <person name="Rast P."/>
            <person name="Oberbeckmann S."/>
            <person name="Bunk B."/>
            <person name="Jeske O."/>
            <person name="Meyerdierks A."/>
            <person name="Storesund J.E."/>
            <person name="Kallscheuer N."/>
            <person name="Luecker S."/>
            <person name="Lage O.M."/>
            <person name="Pohl T."/>
            <person name="Merkel B.J."/>
            <person name="Hornburger P."/>
            <person name="Mueller R.-W."/>
            <person name="Bruemmer F."/>
            <person name="Labrenz M."/>
            <person name="Spormann A.M."/>
            <person name="Op den Camp H."/>
            <person name="Overmann J."/>
            <person name="Amann R."/>
            <person name="Jetten M.S.M."/>
            <person name="Mascher T."/>
            <person name="Medema M.H."/>
            <person name="Devos D.P."/>
            <person name="Kaster A.-K."/>
            <person name="Ovreas L."/>
            <person name="Rohde M."/>
            <person name="Galperin M.Y."/>
            <person name="Jogler C."/>
        </authorList>
    </citation>
    <scope>NUCLEOTIDE SEQUENCE [LARGE SCALE GENOMIC DNA]</scope>
    <source>
        <strain evidence="3 4">CA12</strain>
    </source>
</reference>
<organism evidence="3 4">
    <name type="scientific">Alienimonas californiensis</name>
    <dbReference type="NCBI Taxonomy" id="2527989"/>
    <lineage>
        <taxon>Bacteria</taxon>
        <taxon>Pseudomonadati</taxon>
        <taxon>Planctomycetota</taxon>
        <taxon>Planctomycetia</taxon>
        <taxon>Planctomycetales</taxon>
        <taxon>Planctomycetaceae</taxon>
        <taxon>Alienimonas</taxon>
    </lineage>
</organism>
<feature type="signal peptide" evidence="1">
    <location>
        <begin position="1"/>
        <end position="24"/>
    </location>
</feature>
<sequence length="197" mass="21630" precursor="true">MQLKRISLFLTAIATITLGGIALAQTATTEPVATTADDTVKRIDAADDSEPIGENSPTTVVEARGRARLLHDTLHGSLQVMHRDYFREDEGLKVPSRSLEDVFSELARIHGVKLHWIAVDLKPMSVDNKAETEFEKEAVRVLRSGEEEFESVADSEFRFAGRIRLSATCLGCHASGRSNNDDRAAGLVITMPLKRAD</sequence>
<dbReference type="EMBL" id="CP036265">
    <property type="protein sequence ID" value="QDT14429.1"/>
    <property type="molecule type" value="Genomic_DNA"/>
</dbReference>
<feature type="chain" id="PRO_5021770756" description="Tll0287-like domain-containing protein" evidence="1">
    <location>
        <begin position="25"/>
        <end position="197"/>
    </location>
</feature>
<dbReference type="KEGG" id="acaf:CA12_05020"/>
<feature type="domain" description="Tll0287-like" evidence="2">
    <location>
        <begin position="62"/>
        <end position="176"/>
    </location>
</feature>
<evidence type="ECO:0000313" key="4">
    <source>
        <dbReference type="Proteomes" id="UP000318741"/>
    </source>
</evidence>
<dbReference type="InterPro" id="IPR021796">
    <property type="entry name" value="Tll0287-like_dom"/>
</dbReference>
<evidence type="ECO:0000259" key="2">
    <source>
        <dbReference type="Pfam" id="PF11845"/>
    </source>
</evidence>
<dbReference type="AlphaFoldDB" id="A0A517P4Y2"/>
<accession>A0A517P4Y2</accession>
<name>A0A517P4Y2_9PLAN</name>